<sequence>MYGRVILLDGSYKDIVLPEGKTSESDLEELRSQLMKHGGTYQIIGSAEESAAFSPDEVINVTFHENTK</sequence>
<dbReference type="EMBL" id="RAPK01000007">
    <property type="protein sequence ID" value="RKD75202.1"/>
    <property type="molecule type" value="Genomic_DNA"/>
</dbReference>
<name>A0A419V5D9_9BACL</name>
<proteinExistence type="predicted"/>
<dbReference type="RefSeq" id="WP_120192100.1">
    <property type="nucleotide sequence ID" value="NZ_RAPK01000007.1"/>
</dbReference>
<gene>
    <name evidence="1" type="ORF">ATL39_0900</name>
</gene>
<organism evidence="1 2">
    <name type="scientific">Sinobaca qinghaiensis</name>
    <dbReference type="NCBI Taxonomy" id="342944"/>
    <lineage>
        <taxon>Bacteria</taxon>
        <taxon>Bacillati</taxon>
        <taxon>Bacillota</taxon>
        <taxon>Bacilli</taxon>
        <taxon>Bacillales</taxon>
        <taxon>Sporolactobacillaceae</taxon>
        <taxon>Sinobaca</taxon>
    </lineage>
</organism>
<accession>A0A419V5D9</accession>
<protein>
    <submittedName>
        <fullName evidence="1">Uncharacterized protein</fullName>
    </submittedName>
</protein>
<comment type="caution">
    <text evidence="1">The sequence shown here is derived from an EMBL/GenBank/DDBJ whole genome shotgun (WGS) entry which is preliminary data.</text>
</comment>
<evidence type="ECO:0000313" key="2">
    <source>
        <dbReference type="Proteomes" id="UP000285120"/>
    </source>
</evidence>
<dbReference type="AlphaFoldDB" id="A0A419V5D9"/>
<keyword evidence="2" id="KW-1185">Reference proteome</keyword>
<reference evidence="1 2" key="1">
    <citation type="submission" date="2018-09" db="EMBL/GenBank/DDBJ databases">
        <title>Genomic Encyclopedia of Archaeal and Bacterial Type Strains, Phase II (KMG-II): from individual species to whole genera.</title>
        <authorList>
            <person name="Goeker M."/>
        </authorList>
    </citation>
    <scope>NUCLEOTIDE SEQUENCE [LARGE SCALE GENOMIC DNA]</scope>
    <source>
        <strain evidence="1 2">DSM 17008</strain>
    </source>
</reference>
<evidence type="ECO:0000313" key="1">
    <source>
        <dbReference type="EMBL" id="RKD75202.1"/>
    </source>
</evidence>
<dbReference type="Proteomes" id="UP000285120">
    <property type="component" value="Unassembled WGS sequence"/>
</dbReference>